<dbReference type="EMBL" id="DXEV01000142">
    <property type="protein sequence ID" value="HIX57239.1"/>
    <property type="molecule type" value="Genomic_DNA"/>
</dbReference>
<dbReference type="PANTHER" id="PTHR32089:SF112">
    <property type="entry name" value="LYSOZYME-LIKE PROTEIN-RELATED"/>
    <property type="match status" value="1"/>
</dbReference>
<comment type="caution">
    <text evidence="9">The sequence shown here is derived from an EMBL/GenBank/DDBJ whole genome shotgun (WGS) entry which is preliminary data.</text>
</comment>
<comment type="similarity">
    <text evidence="3">Belongs to the methyl-accepting chemotaxis (MCP) protein family.</text>
</comment>
<dbReference type="PROSITE" id="PS50111">
    <property type="entry name" value="CHEMOTAXIS_TRANSDUC_2"/>
    <property type="match status" value="1"/>
</dbReference>
<evidence type="ECO:0000259" key="8">
    <source>
        <dbReference type="PROSITE" id="PS50885"/>
    </source>
</evidence>
<reference evidence="9" key="2">
    <citation type="submission" date="2021-04" db="EMBL/GenBank/DDBJ databases">
        <authorList>
            <person name="Gilroy R."/>
        </authorList>
    </citation>
    <scope>NUCLEOTIDE SEQUENCE</scope>
    <source>
        <strain evidence="9">USASDec5-558</strain>
    </source>
</reference>
<keyword evidence="5" id="KW-0175">Coiled coil</keyword>
<dbReference type="GO" id="GO:0016020">
    <property type="term" value="C:membrane"/>
    <property type="evidence" value="ECO:0007669"/>
    <property type="project" value="UniProtKB-SubCell"/>
</dbReference>
<organism evidence="9 10">
    <name type="scientific">Candidatus Anaerobiospirillum pullistercoris</name>
    <dbReference type="NCBI Taxonomy" id="2838452"/>
    <lineage>
        <taxon>Bacteria</taxon>
        <taxon>Pseudomonadati</taxon>
        <taxon>Pseudomonadota</taxon>
        <taxon>Gammaproteobacteria</taxon>
        <taxon>Aeromonadales</taxon>
        <taxon>Succinivibrionaceae</taxon>
        <taxon>Anaerobiospirillum</taxon>
    </lineage>
</organism>
<sequence length="593" mass="65052">MGFLKNLSLRGKLYAGFGFVIILAIVIAVMALYSMVISVNIEKELSRTIAREMGGTHQVYNNYNAVHSWLHQLQVRSDDALVKSGLEGVQKLRDSIPRISQAISQDQAVEVSNDMRALCDAIQGSRFESLLLSGQYDEAQHAFISDILPYSSKANGSMVKLVLSYTTYIHRALDELDSTKLIYATAIVTILGVLFSLSFATSLYMYISRNTKRIMQYSQELERGNFKLGIDVSRIHNDEIGDIYRSFLNISTTLNRTIARTIAVSKQLEIQSHELNQASLAINHGASTAENSALTVAAAADELVSTTSDIAKNCMTAQETSEHTRQDTFAGMDKVRATVARIKEQAVYTKEDADKVLRLAEQSQRIGSIVSTIDDIAAQTNLLALNAAIEAARAGEAGRGFAVVADEVRALASRTSKSTKEISDMVATVQEDSQAATDSMHNSVQQMEEMAERASELEETLNTIVNSVSNVNTQIVQIADAANQQTAATAEISSNMQGITEMAQQSVDVSGNAADVSTYCNTLIESLLKELQFFTLDMDRLTKKDLDFQRVSHGDLGKSISRAKGANEHLEHKQQMHAAQQHMHEAAQQHQGQ</sequence>
<dbReference type="Gene3D" id="1.10.287.950">
    <property type="entry name" value="Methyl-accepting chemotaxis protein"/>
    <property type="match status" value="1"/>
</dbReference>
<dbReference type="GO" id="GO:0006935">
    <property type="term" value="P:chemotaxis"/>
    <property type="evidence" value="ECO:0007669"/>
    <property type="project" value="UniProtKB-ARBA"/>
</dbReference>
<dbReference type="InterPro" id="IPR003660">
    <property type="entry name" value="HAMP_dom"/>
</dbReference>
<proteinExistence type="inferred from homology"/>
<reference evidence="9" key="1">
    <citation type="journal article" date="2021" name="PeerJ">
        <title>Extensive microbial diversity within the chicken gut microbiome revealed by metagenomics and culture.</title>
        <authorList>
            <person name="Gilroy R."/>
            <person name="Ravi A."/>
            <person name="Getino M."/>
            <person name="Pursley I."/>
            <person name="Horton D.L."/>
            <person name="Alikhan N.F."/>
            <person name="Baker D."/>
            <person name="Gharbi K."/>
            <person name="Hall N."/>
            <person name="Watson M."/>
            <person name="Adriaenssens E.M."/>
            <person name="Foster-Nyarko E."/>
            <person name="Jarju S."/>
            <person name="Secka A."/>
            <person name="Antonio M."/>
            <person name="Oren A."/>
            <person name="Chaudhuri R.R."/>
            <person name="La Ragione R."/>
            <person name="Hildebrand F."/>
            <person name="Pallen M.J."/>
        </authorList>
    </citation>
    <scope>NUCLEOTIDE SEQUENCE</scope>
    <source>
        <strain evidence="9">USASDec5-558</strain>
    </source>
</reference>
<evidence type="ECO:0000259" key="7">
    <source>
        <dbReference type="PROSITE" id="PS50111"/>
    </source>
</evidence>
<feature type="domain" description="Methyl-accepting transducer" evidence="7">
    <location>
        <begin position="264"/>
        <end position="500"/>
    </location>
</feature>
<evidence type="ECO:0000256" key="6">
    <source>
        <dbReference type="SAM" id="Phobius"/>
    </source>
</evidence>
<evidence type="ECO:0000256" key="2">
    <source>
        <dbReference type="ARBA" id="ARBA00023224"/>
    </source>
</evidence>
<feature type="transmembrane region" description="Helical" evidence="6">
    <location>
        <begin position="13"/>
        <end position="37"/>
    </location>
</feature>
<feature type="transmembrane region" description="Helical" evidence="6">
    <location>
        <begin position="181"/>
        <end position="207"/>
    </location>
</feature>
<dbReference type="FunFam" id="1.10.287.950:FF:000001">
    <property type="entry name" value="Methyl-accepting chemotaxis sensory transducer"/>
    <property type="match status" value="1"/>
</dbReference>
<dbReference type="SUPFAM" id="SSF58104">
    <property type="entry name" value="Methyl-accepting chemotaxis protein (MCP) signaling domain"/>
    <property type="match status" value="1"/>
</dbReference>
<feature type="coiled-coil region" evidence="5">
    <location>
        <begin position="440"/>
        <end position="467"/>
    </location>
</feature>
<dbReference type="AlphaFoldDB" id="A0A9D1WDN5"/>
<evidence type="ECO:0000313" key="10">
    <source>
        <dbReference type="Proteomes" id="UP000886829"/>
    </source>
</evidence>
<keyword evidence="6" id="KW-1133">Transmembrane helix</keyword>
<evidence type="ECO:0000256" key="5">
    <source>
        <dbReference type="SAM" id="Coils"/>
    </source>
</evidence>
<dbReference type="Pfam" id="PF00015">
    <property type="entry name" value="MCPsignal"/>
    <property type="match status" value="1"/>
</dbReference>
<keyword evidence="6" id="KW-0812">Transmembrane</keyword>
<keyword evidence="2 4" id="KW-0807">Transducer</keyword>
<evidence type="ECO:0000313" key="9">
    <source>
        <dbReference type="EMBL" id="HIX57239.1"/>
    </source>
</evidence>
<evidence type="ECO:0000256" key="1">
    <source>
        <dbReference type="ARBA" id="ARBA00004370"/>
    </source>
</evidence>
<dbReference type="PANTHER" id="PTHR32089">
    <property type="entry name" value="METHYL-ACCEPTING CHEMOTAXIS PROTEIN MCPB"/>
    <property type="match status" value="1"/>
</dbReference>
<evidence type="ECO:0000256" key="4">
    <source>
        <dbReference type="PROSITE-ProRule" id="PRU00284"/>
    </source>
</evidence>
<dbReference type="PROSITE" id="PS50885">
    <property type="entry name" value="HAMP"/>
    <property type="match status" value="1"/>
</dbReference>
<gene>
    <name evidence="9" type="ORF">H9850_07195</name>
</gene>
<keyword evidence="6" id="KW-0472">Membrane</keyword>
<dbReference type="CDD" id="cd11386">
    <property type="entry name" value="MCP_signal"/>
    <property type="match status" value="1"/>
</dbReference>
<accession>A0A9D1WDN5</accession>
<dbReference type="Proteomes" id="UP000886829">
    <property type="component" value="Unassembled WGS sequence"/>
</dbReference>
<dbReference type="GO" id="GO:0007165">
    <property type="term" value="P:signal transduction"/>
    <property type="evidence" value="ECO:0007669"/>
    <property type="project" value="UniProtKB-KW"/>
</dbReference>
<feature type="domain" description="HAMP" evidence="8">
    <location>
        <begin position="205"/>
        <end position="259"/>
    </location>
</feature>
<dbReference type="SMART" id="SM00283">
    <property type="entry name" value="MA"/>
    <property type="match status" value="1"/>
</dbReference>
<comment type="subcellular location">
    <subcellularLocation>
        <location evidence="1">Membrane</location>
    </subcellularLocation>
</comment>
<protein>
    <recommendedName>
        <fullName evidence="11">Methyl-accepting chemotaxis protein</fullName>
    </recommendedName>
</protein>
<evidence type="ECO:0000256" key="3">
    <source>
        <dbReference type="ARBA" id="ARBA00029447"/>
    </source>
</evidence>
<dbReference type="InterPro" id="IPR004089">
    <property type="entry name" value="MCPsignal_dom"/>
</dbReference>
<name>A0A9D1WDN5_9GAMM</name>
<evidence type="ECO:0008006" key="11">
    <source>
        <dbReference type="Google" id="ProtNLM"/>
    </source>
</evidence>